<comment type="cofactor">
    <cofactor evidence="2">
        <name>Co(2+)</name>
        <dbReference type="ChEBI" id="CHEBI:48828"/>
    </cofactor>
</comment>
<evidence type="ECO:0000256" key="2">
    <source>
        <dbReference type="ARBA" id="ARBA00001941"/>
    </source>
</evidence>
<keyword evidence="9" id="KW-1133">Transmembrane helix</keyword>
<evidence type="ECO:0000256" key="4">
    <source>
        <dbReference type="ARBA" id="ARBA00022670"/>
    </source>
</evidence>
<evidence type="ECO:0000256" key="5">
    <source>
        <dbReference type="ARBA" id="ARBA00022692"/>
    </source>
</evidence>
<dbReference type="CDD" id="cd14789">
    <property type="entry name" value="Tiki"/>
    <property type="match status" value="1"/>
</dbReference>
<reference evidence="14 15" key="1">
    <citation type="submission" date="2023-09" db="EMBL/GenBank/DDBJ databases">
        <authorList>
            <person name="Rey-Velasco X."/>
        </authorList>
    </citation>
    <scope>NUCLEOTIDE SEQUENCE [LARGE SCALE GENOMIC DNA]</scope>
    <source>
        <strain evidence="14 15">W332</strain>
    </source>
</reference>
<keyword evidence="11" id="KW-0472">Membrane</keyword>
<keyword evidence="5" id="KW-0812">Transmembrane</keyword>
<evidence type="ECO:0000256" key="9">
    <source>
        <dbReference type="ARBA" id="ARBA00022989"/>
    </source>
</evidence>
<evidence type="ECO:0000256" key="6">
    <source>
        <dbReference type="ARBA" id="ARBA00022723"/>
    </source>
</evidence>
<evidence type="ECO:0000313" key="14">
    <source>
        <dbReference type="EMBL" id="MDT0559432.1"/>
    </source>
</evidence>
<evidence type="ECO:0000256" key="8">
    <source>
        <dbReference type="ARBA" id="ARBA00022801"/>
    </source>
</evidence>
<evidence type="ECO:0000256" key="10">
    <source>
        <dbReference type="ARBA" id="ARBA00023049"/>
    </source>
</evidence>
<feature type="chain" id="PRO_5046471663" evidence="13">
    <location>
        <begin position="19"/>
        <end position="287"/>
    </location>
</feature>
<dbReference type="RefSeq" id="WP_311428196.1">
    <property type="nucleotide sequence ID" value="NZ_JAVRIA010000008.1"/>
</dbReference>
<dbReference type="InterPro" id="IPR002816">
    <property type="entry name" value="TraB/PrgY/GumN_fam"/>
</dbReference>
<dbReference type="Proteomes" id="UP001259492">
    <property type="component" value="Unassembled WGS sequence"/>
</dbReference>
<evidence type="ECO:0000256" key="7">
    <source>
        <dbReference type="ARBA" id="ARBA00022729"/>
    </source>
</evidence>
<evidence type="ECO:0000256" key="13">
    <source>
        <dbReference type="SAM" id="SignalP"/>
    </source>
</evidence>
<evidence type="ECO:0000256" key="3">
    <source>
        <dbReference type="ARBA" id="ARBA00004479"/>
    </source>
</evidence>
<keyword evidence="15" id="KW-1185">Reference proteome</keyword>
<comment type="subcellular location">
    <subcellularLocation>
        <location evidence="3">Membrane</location>
        <topology evidence="3">Single-pass type I membrane protein</topology>
    </subcellularLocation>
</comment>
<evidence type="ECO:0000313" key="15">
    <source>
        <dbReference type="Proteomes" id="UP001259492"/>
    </source>
</evidence>
<protein>
    <submittedName>
        <fullName evidence="14">TraB/GumN family protein</fullName>
    </submittedName>
</protein>
<keyword evidence="4" id="KW-0645">Protease</keyword>
<dbReference type="InterPro" id="IPR040230">
    <property type="entry name" value="TIKI1/2-like"/>
</dbReference>
<comment type="caution">
    <text evidence="14">The sequence shown here is derived from an EMBL/GenBank/DDBJ whole genome shotgun (WGS) entry which is preliminary data.</text>
</comment>
<keyword evidence="6" id="KW-0479">Metal-binding</keyword>
<evidence type="ECO:0000256" key="11">
    <source>
        <dbReference type="ARBA" id="ARBA00023136"/>
    </source>
</evidence>
<dbReference type="PANTHER" id="PTHR31120">
    <property type="entry name" value="METALLOPROTEASE TIKI"/>
    <property type="match status" value="1"/>
</dbReference>
<keyword evidence="7 13" id="KW-0732">Signal</keyword>
<dbReference type="EMBL" id="JAVRIA010000008">
    <property type="protein sequence ID" value="MDT0559432.1"/>
    <property type="molecule type" value="Genomic_DNA"/>
</dbReference>
<proteinExistence type="predicted"/>
<feature type="signal peptide" evidence="13">
    <location>
        <begin position="1"/>
        <end position="18"/>
    </location>
</feature>
<keyword evidence="10" id="KW-0482">Metalloprotease</keyword>
<evidence type="ECO:0000256" key="12">
    <source>
        <dbReference type="ARBA" id="ARBA00023180"/>
    </source>
</evidence>
<gene>
    <name evidence="14" type="ORF">RM697_12275</name>
</gene>
<accession>A0ABU2YMN8</accession>
<keyword evidence="8" id="KW-0378">Hydrolase</keyword>
<keyword evidence="12" id="KW-0325">Glycoprotein</keyword>
<evidence type="ECO:0000256" key="1">
    <source>
        <dbReference type="ARBA" id="ARBA00001936"/>
    </source>
</evidence>
<organism evidence="14 15">
    <name type="scientific">Microcosmobacter mediterraneus</name>
    <dbReference type="NCBI Taxonomy" id="3075607"/>
    <lineage>
        <taxon>Bacteria</taxon>
        <taxon>Pseudomonadati</taxon>
        <taxon>Bacteroidota</taxon>
        <taxon>Flavobacteriia</taxon>
        <taxon>Flavobacteriales</taxon>
        <taxon>Flavobacteriaceae</taxon>
        <taxon>Microcosmobacter</taxon>
    </lineage>
</organism>
<dbReference type="PANTHER" id="PTHR31120:SF6">
    <property type="entry name" value="METALLOPROTEASE TIKI HOMOLOG"/>
    <property type="match status" value="1"/>
</dbReference>
<dbReference type="Pfam" id="PF01963">
    <property type="entry name" value="TraB_PrgY_gumN"/>
    <property type="match status" value="1"/>
</dbReference>
<sequence length="287" mass="33066">MKTIIYFLLLCITISLQAQDQKLENTLLWKISGNDLKQPSYLYGTIHITCDATLSPKIIKALDETSQLYLELDMDDPNMQMDMMKGIMMKDGITIKSLLSEEEYNLVNSFIKEELGMSLDMMNTMKPFLVGSMFYMKMLDCPMQSFEEELMKVSKAQDEEIYGLETVDEQLAVFDAIPYKLQAKDLVRSAKDKLTYDKEYFQKMLDLYSKEDLNALMLMMDDDTFESTANFNDELVVKRNKNWISKIERISKEEPTFFGVGAGHLGGKEGVIILLRQEGYKLTPILN</sequence>
<name>A0ABU2YMN8_9FLAO</name>
<comment type="cofactor">
    <cofactor evidence="1">
        <name>Mn(2+)</name>
        <dbReference type="ChEBI" id="CHEBI:29035"/>
    </cofactor>
</comment>